<protein>
    <submittedName>
        <fullName evidence="2">Uncharacterized protein</fullName>
    </submittedName>
</protein>
<feature type="compositionally biased region" description="Low complexity" evidence="1">
    <location>
        <begin position="434"/>
        <end position="445"/>
    </location>
</feature>
<evidence type="ECO:0000313" key="2">
    <source>
        <dbReference type="EMBL" id="KAJ8869638.1"/>
    </source>
</evidence>
<comment type="caution">
    <text evidence="2">The sequence shown here is derived from an EMBL/GenBank/DDBJ whole genome shotgun (WGS) entry which is preliminary data.</text>
</comment>
<feature type="compositionally biased region" description="Polar residues" evidence="1">
    <location>
        <begin position="155"/>
        <end position="165"/>
    </location>
</feature>
<feature type="region of interest" description="Disordered" evidence="1">
    <location>
        <begin position="148"/>
        <end position="195"/>
    </location>
</feature>
<reference evidence="2 3" key="1">
    <citation type="submission" date="2023-02" db="EMBL/GenBank/DDBJ databases">
        <title>LHISI_Scaffold_Assembly.</title>
        <authorList>
            <person name="Stuart O.P."/>
            <person name="Cleave R."/>
            <person name="Magrath M.J.L."/>
            <person name="Mikheyev A.S."/>
        </authorList>
    </citation>
    <scope>NUCLEOTIDE SEQUENCE [LARGE SCALE GENOMIC DNA]</scope>
    <source>
        <strain evidence="2">Daus_M_001</strain>
        <tissue evidence="2">Leg muscle</tissue>
    </source>
</reference>
<feature type="region of interest" description="Disordered" evidence="1">
    <location>
        <begin position="1"/>
        <end position="42"/>
    </location>
</feature>
<evidence type="ECO:0000256" key="1">
    <source>
        <dbReference type="SAM" id="MobiDB-lite"/>
    </source>
</evidence>
<dbReference type="EMBL" id="JARBHB010000013">
    <property type="protein sequence ID" value="KAJ8869638.1"/>
    <property type="molecule type" value="Genomic_DNA"/>
</dbReference>
<proteinExistence type="predicted"/>
<accession>A0ABQ9GDX2</accession>
<evidence type="ECO:0000313" key="3">
    <source>
        <dbReference type="Proteomes" id="UP001159363"/>
    </source>
</evidence>
<feature type="compositionally biased region" description="Basic and acidic residues" evidence="1">
    <location>
        <begin position="450"/>
        <end position="459"/>
    </location>
</feature>
<organism evidence="2 3">
    <name type="scientific">Dryococelus australis</name>
    <dbReference type="NCBI Taxonomy" id="614101"/>
    <lineage>
        <taxon>Eukaryota</taxon>
        <taxon>Metazoa</taxon>
        <taxon>Ecdysozoa</taxon>
        <taxon>Arthropoda</taxon>
        <taxon>Hexapoda</taxon>
        <taxon>Insecta</taxon>
        <taxon>Pterygota</taxon>
        <taxon>Neoptera</taxon>
        <taxon>Polyneoptera</taxon>
        <taxon>Phasmatodea</taxon>
        <taxon>Verophasmatodea</taxon>
        <taxon>Anareolatae</taxon>
        <taxon>Phasmatidae</taxon>
        <taxon>Eurycanthinae</taxon>
        <taxon>Dryococelus</taxon>
    </lineage>
</organism>
<keyword evidence="3" id="KW-1185">Reference proteome</keyword>
<dbReference type="Proteomes" id="UP001159363">
    <property type="component" value="Chromosome 12"/>
</dbReference>
<name>A0ABQ9GDX2_9NEOP</name>
<gene>
    <name evidence="2" type="ORF">PR048_028631</name>
</gene>
<feature type="region of interest" description="Disordered" evidence="1">
    <location>
        <begin position="432"/>
        <end position="472"/>
    </location>
</feature>
<sequence length="472" mass="50903">MRREWSSAGTYGRSPRKPGDQCHPPARSSFANNPGVTRPEGLSPVRLAGRVVEGEYGERQMKAARAGKACVAARRRCSGATRLRGKPAELRRRRLRGSHHTHPASPSSIITTGCSREIAPILNSATNGDSLERHGGMDLNLLLRSGGQRKFSAGRNKSTTKSATHSAGDPERNNLHRLNGVCTSSSEAPSVRTEKGGGGKYVAISAIAKESRAGNIPANFPRLACGRTSRVKIHLPPTLKPHPAILSGDRGADGCRRFVRCPSISPRMEMCSRKTSRTVCGPSFRARVALVLCRGCIMRRVVRIGKAPPHIPSQKTAVALAHTARPQGKPGTVVRGELLQECRVIRPWSGTVRLARLPGVAENPRVGYENFVSPVHYHSGMPEPKDGHFSSKVGPQTCARVLDDKKPGEEEQRKGRFAKTWAALNIDVLRTDEGGASVSARSSAGMQGRGKQEIPEKTRRPAASSGTIHTCE</sequence>